<reference evidence="2 3" key="3">
    <citation type="submission" date="2019-11" db="EMBL/GenBank/DDBJ databases">
        <title>Type strains purchased from KCTC, JCM and DSMZ.</title>
        <authorList>
            <person name="Lu H."/>
        </authorList>
    </citation>
    <scope>NUCLEOTIDE SEQUENCE [LARGE SCALE GENOMIC DNA]</scope>
    <source>
        <strain evidence="2 3">KCTC 52429</strain>
    </source>
</reference>
<sequence length="519" mass="57008">MFPKQLFYLTSEQLQAWQWQRGALSAPVVFAATRAGVEEFRAYLRENSTRPAYLVVDVIEEDFTRHLMPHVGGKPGRSLRQRRLFQQYRESPFRTALVQGRSEEGRRDDIVLLTALTNPALVTPWLDAMEAAHAPLAGVYSATLLAPALLDKLEMQRPNLLLVTMQSGGLRQTYLRDGQLKFSRLVQPTEGTDVAAAIEPETSRTQQFLTSVRLLERDEMLDVLVLMPAGVVEQLGRVCENGPHTTFHFVPLDAAAAALQMDGVPERADEVLLYLLARGEPDSHYPLGERGGDYLLWRQRLSLYASSAVLGAVCVAWTVTNLVGYNVAQGNARGLRSETAHYQAAYRNSMSSMPPALDKTANMKAAVQIERMVAQQGPWPLHMLTMVSDALEKSPQIQLTELEWRATVPGAPTETAPGAAPGTPTLVAPTSSLALGIPKAPPQTLRLQAEVLAGKDNYRTVLISMNAFAQRLAGLPRVTVEIAELPFDIRPNAKLSGSVGRAGTAESRARFTLDLVWTP</sequence>
<dbReference type="EMBL" id="WNKZ01000050">
    <property type="protein sequence ID" value="MTV54401.1"/>
    <property type="molecule type" value="Genomic_DNA"/>
</dbReference>
<evidence type="ECO:0000313" key="3">
    <source>
        <dbReference type="Proteomes" id="UP000430634"/>
    </source>
</evidence>
<reference evidence="4" key="2">
    <citation type="journal article" date="2019" name="Int. J. Syst. Evol. Microbiol.">
        <title>The Global Catalogue of Microorganisms (GCM) 10K type strain sequencing project: providing services to taxonomists for standard genome sequencing and annotation.</title>
        <authorList>
            <consortium name="The Broad Institute Genomics Platform"/>
            <consortium name="The Broad Institute Genome Sequencing Center for Infectious Disease"/>
            <person name="Wu L."/>
            <person name="Ma J."/>
        </authorList>
    </citation>
    <scope>NUCLEOTIDE SEQUENCE [LARGE SCALE GENOMIC DNA]</scope>
    <source>
        <strain evidence="4">CGMCC 1.15931</strain>
    </source>
</reference>
<dbReference type="Proteomes" id="UP000430634">
    <property type="component" value="Unassembled WGS sequence"/>
</dbReference>
<evidence type="ECO:0000313" key="1">
    <source>
        <dbReference type="EMBL" id="GGC10920.1"/>
    </source>
</evidence>
<organism evidence="2 3">
    <name type="scientific">Pseudoduganella buxea</name>
    <dbReference type="NCBI Taxonomy" id="1949069"/>
    <lineage>
        <taxon>Bacteria</taxon>
        <taxon>Pseudomonadati</taxon>
        <taxon>Pseudomonadota</taxon>
        <taxon>Betaproteobacteria</taxon>
        <taxon>Burkholderiales</taxon>
        <taxon>Oxalobacteraceae</taxon>
        <taxon>Telluria group</taxon>
        <taxon>Pseudoduganella</taxon>
    </lineage>
</organism>
<proteinExistence type="predicted"/>
<reference evidence="1" key="1">
    <citation type="journal article" date="2014" name="Int. J. Syst. Evol. Microbiol.">
        <title>Complete genome of a new Firmicutes species belonging to the dominant human colonic microbiota ('Ruminococcus bicirculans') reveals two chromosomes and a selective capacity to utilize plant glucans.</title>
        <authorList>
            <consortium name="NISC Comparative Sequencing Program"/>
            <person name="Wegmann U."/>
            <person name="Louis P."/>
            <person name="Goesmann A."/>
            <person name="Henrissat B."/>
            <person name="Duncan S.H."/>
            <person name="Flint H.J."/>
        </authorList>
    </citation>
    <scope>NUCLEOTIDE SEQUENCE</scope>
    <source>
        <strain evidence="1">CGMCC 1.15931</strain>
    </source>
</reference>
<keyword evidence="4" id="KW-1185">Reference proteome</keyword>
<dbReference type="Proteomes" id="UP000622638">
    <property type="component" value="Unassembled WGS sequence"/>
</dbReference>
<dbReference type="AlphaFoldDB" id="A0A6I3SYJ0"/>
<evidence type="ECO:0000313" key="2">
    <source>
        <dbReference type="EMBL" id="MTV54401.1"/>
    </source>
</evidence>
<name>A0A6I3SYJ0_9BURK</name>
<gene>
    <name evidence="1" type="ORF">GCM10011572_35310</name>
    <name evidence="2" type="ORF">GM672_16845</name>
</gene>
<dbReference type="RefSeq" id="WP_155471697.1">
    <property type="nucleotide sequence ID" value="NZ_BMKG01000015.1"/>
</dbReference>
<reference evidence="1" key="4">
    <citation type="submission" date="2024-05" db="EMBL/GenBank/DDBJ databases">
        <authorList>
            <person name="Sun Q."/>
            <person name="Zhou Y."/>
        </authorList>
    </citation>
    <scope>NUCLEOTIDE SEQUENCE</scope>
    <source>
        <strain evidence="1">CGMCC 1.15931</strain>
    </source>
</reference>
<accession>A0A6I3SYJ0</accession>
<evidence type="ECO:0000313" key="4">
    <source>
        <dbReference type="Proteomes" id="UP000622638"/>
    </source>
</evidence>
<comment type="caution">
    <text evidence="2">The sequence shown here is derived from an EMBL/GenBank/DDBJ whole genome shotgun (WGS) entry which is preliminary data.</text>
</comment>
<protein>
    <submittedName>
        <fullName evidence="2">Uncharacterized protein</fullName>
    </submittedName>
</protein>
<dbReference type="OrthoDB" id="8526168at2"/>
<dbReference type="EMBL" id="BMKG01000015">
    <property type="protein sequence ID" value="GGC10920.1"/>
    <property type="molecule type" value="Genomic_DNA"/>
</dbReference>